<keyword evidence="10" id="KW-0732">Signal</keyword>
<evidence type="ECO:0000256" key="6">
    <source>
        <dbReference type="ARBA" id="ARBA00023004"/>
    </source>
</evidence>
<evidence type="ECO:0000256" key="3">
    <source>
        <dbReference type="ARBA" id="ARBA00022692"/>
    </source>
</evidence>
<dbReference type="RefSeq" id="WP_176067975.1">
    <property type="nucleotide sequence ID" value="NZ_JABWMJ010000003.1"/>
</dbReference>
<proteinExistence type="predicted"/>
<dbReference type="Proteomes" id="UP000529637">
    <property type="component" value="Unassembled WGS sequence"/>
</dbReference>
<dbReference type="PANTHER" id="PTHR10266">
    <property type="entry name" value="CYTOCHROME C1"/>
    <property type="match status" value="1"/>
</dbReference>
<keyword evidence="2 8" id="KW-0349">Heme</keyword>
<feature type="binding site" description="covalent" evidence="8">
    <location>
        <position position="57"/>
    </location>
    <ligand>
        <name>heme c</name>
        <dbReference type="ChEBI" id="CHEBI:61717"/>
    </ligand>
</feature>
<evidence type="ECO:0000256" key="10">
    <source>
        <dbReference type="SAM" id="SignalP"/>
    </source>
</evidence>
<keyword evidence="3 9" id="KW-0812">Transmembrane</keyword>
<dbReference type="GO" id="GO:0046872">
    <property type="term" value="F:metal ion binding"/>
    <property type="evidence" value="ECO:0007669"/>
    <property type="project" value="UniProtKB-KW"/>
</dbReference>
<protein>
    <submittedName>
        <fullName evidence="12">Cytochrome c1</fullName>
    </submittedName>
</protein>
<feature type="binding site" description="covalent" evidence="8">
    <location>
        <position position="56"/>
    </location>
    <ligand>
        <name>heme c</name>
        <dbReference type="ChEBI" id="CHEBI:61717"/>
    </ligand>
</feature>
<feature type="domain" description="Cytochrome c" evidence="11">
    <location>
        <begin position="40"/>
        <end position="220"/>
    </location>
</feature>
<dbReference type="Pfam" id="PF02167">
    <property type="entry name" value="Cytochrom_C1"/>
    <property type="match status" value="2"/>
</dbReference>
<dbReference type="PROSITE" id="PS51007">
    <property type="entry name" value="CYTC"/>
    <property type="match status" value="1"/>
</dbReference>
<dbReference type="PANTHER" id="PTHR10266:SF3">
    <property type="entry name" value="CYTOCHROME C1, HEME PROTEIN, MITOCHONDRIAL"/>
    <property type="match status" value="1"/>
</dbReference>
<keyword evidence="7 9" id="KW-0472">Membrane</keyword>
<dbReference type="InterPro" id="IPR002326">
    <property type="entry name" value="Cyt_c1"/>
</dbReference>
<evidence type="ECO:0000313" key="12">
    <source>
        <dbReference type="EMBL" id="NUZ05739.1"/>
    </source>
</evidence>
<accession>A0A7Y6NMA7</accession>
<dbReference type="Gene3D" id="1.10.760.10">
    <property type="entry name" value="Cytochrome c-like domain"/>
    <property type="match status" value="1"/>
</dbReference>
<dbReference type="SUPFAM" id="SSF46626">
    <property type="entry name" value="Cytochrome c"/>
    <property type="match status" value="1"/>
</dbReference>
<keyword evidence="6 8" id="KW-0408">Iron</keyword>
<keyword evidence="13" id="KW-1185">Reference proteome</keyword>
<feature type="transmembrane region" description="Helical" evidence="9">
    <location>
        <begin position="230"/>
        <end position="248"/>
    </location>
</feature>
<evidence type="ECO:0000256" key="2">
    <source>
        <dbReference type="ARBA" id="ARBA00022617"/>
    </source>
</evidence>
<dbReference type="AlphaFoldDB" id="A0A7Y6NMA7"/>
<evidence type="ECO:0000256" key="5">
    <source>
        <dbReference type="ARBA" id="ARBA00022989"/>
    </source>
</evidence>
<comment type="subcellular location">
    <subcellularLocation>
        <location evidence="1">Membrane</location>
    </subcellularLocation>
</comment>
<evidence type="ECO:0000313" key="13">
    <source>
        <dbReference type="Proteomes" id="UP000529637"/>
    </source>
</evidence>
<dbReference type="GO" id="GO:0009055">
    <property type="term" value="F:electron transfer activity"/>
    <property type="evidence" value="ECO:0007669"/>
    <property type="project" value="InterPro"/>
</dbReference>
<evidence type="ECO:0000256" key="9">
    <source>
        <dbReference type="SAM" id="Phobius"/>
    </source>
</evidence>
<organism evidence="12 13">
    <name type="scientific">Piscinibacter koreensis</name>
    <dbReference type="NCBI Taxonomy" id="2742824"/>
    <lineage>
        <taxon>Bacteria</taxon>
        <taxon>Pseudomonadati</taxon>
        <taxon>Pseudomonadota</taxon>
        <taxon>Betaproteobacteria</taxon>
        <taxon>Burkholderiales</taxon>
        <taxon>Sphaerotilaceae</taxon>
        <taxon>Piscinibacter</taxon>
    </lineage>
</organism>
<comment type="caution">
    <text evidence="12">The sequence shown here is derived from an EMBL/GenBank/DDBJ whole genome shotgun (WGS) entry which is preliminary data.</text>
</comment>
<evidence type="ECO:0000256" key="7">
    <source>
        <dbReference type="ARBA" id="ARBA00023136"/>
    </source>
</evidence>
<feature type="binding site" description="covalent" evidence="8">
    <location>
        <position position="53"/>
    </location>
    <ligand>
        <name>heme c</name>
        <dbReference type="ChEBI" id="CHEBI:61717"/>
    </ligand>
</feature>
<dbReference type="GO" id="GO:0016020">
    <property type="term" value="C:membrane"/>
    <property type="evidence" value="ECO:0007669"/>
    <property type="project" value="UniProtKB-SubCell"/>
</dbReference>
<dbReference type="GO" id="GO:0020037">
    <property type="term" value="F:heme binding"/>
    <property type="evidence" value="ECO:0007669"/>
    <property type="project" value="InterPro"/>
</dbReference>
<evidence type="ECO:0000256" key="1">
    <source>
        <dbReference type="ARBA" id="ARBA00004370"/>
    </source>
</evidence>
<feature type="chain" id="PRO_5030681878" evidence="10">
    <location>
        <begin position="22"/>
        <end position="257"/>
    </location>
</feature>
<feature type="signal peptide" evidence="10">
    <location>
        <begin position="1"/>
        <end position="21"/>
    </location>
</feature>
<name>A0A7Y6NMA7_9BURK</name>
<evidence type="ECO:0000256" key="4">
    <source>
        <dbReference type="ARBA" id="ARBA00022723"/>
    </source>
</evidence>
<sequence length="257" mass="29023">MKKLLLSLLMSLGLIAGPAAASEGGYPWDTFPVSKLTDMAALQNGAKIFVNYCLNCHSAQYMRFNRLHDIGITDDQIKNNLLFATDKVGDTMKTALNPRQAKEWFGSQPPDLSVIARSRSEIGKGTGADYLFTLWRSYYRDDSKPTGWNNLVFPDIAMPHALWQLQGQRTARFVEEKDPHDATKTVHKFAGFETITPGELTPLQYDETIGDLVAYLQWMAEPAQGKRVRVGVWVLIFLGLLVIFTWRLSSSYWKDVK</sequence>
<keyword evidence="4 8" id="KW-0479">Metal-binding</keyword>
<comment type="cofactor">
    <cofactor evidence="8">
        <name>heme c</name>
        <dbReference type="ChEBI" id="CHEBI:61717"/>
    </cofactor>
    <text evidence="8">Binds 1 heme c group covalently per subunit.</text>
</comment>
<reference evidence="12 13" key="1">
    <citation type="submission" date="2020-06" db="EMBL/GenBank/DDBJ databases">
        <title>Schlegella sp. ID0723 isolated from air conditioner.</title>
        <authorList>
            <person name="Kim D.Y."/>
            <person name="Kim D.-U."/>
        </authorList>
    </citation>
    <scope>NUCLEOTIDE SEQUENCE [LARGE SCALE GENOMIC DNA]</scope>
    <source>
        <strain evidence="12 13">ID0723</strain>
    </source>
</reference>
<dbReference type="InterPro" id="IPR036909">
    <property type="entry name" value="Cyt_c-like_dom_sf"/>
</dbReference>
<gene>
    <name evidence="12" type="ORF">HQN59_08175</name>
</gene>
<dbReference type="EMBL" id="JABWMJ010000003">
    <property type="protein sequence ID" value="NUZ05739.1"/>
    <property type="molecule type" value="Genomic_DNA"/>
</dbReference>
<evidence type="ECO:0000259" key="11">
    <source>
        <dbReference type="PROSITE" id="PS51007"/>
    </source>
</evidence>
<evidence type="ECO:0000256" key="8">
    <source>
        <dbReference type="PIRSR" id="PIRSR602326-1"/>
    </source>
</evidence>
<keyword evidence="5 9" id="KW-1133">Transmembrane helix</keyword>
<dbReference type="InterPro" id="IPR009056">
    <property type="entry name" value="Cyt_c-like_dom"/>
</dbReference>